<feature type="domain" description="Ribosome maturation protein SDO1/SBDS N-terminal" evidence="1">
    <location>
        <begin position="13"/>
        <end position="100"/>
    </location>
</feature>
<gene>
    <name evidence="2" type="ORF">I303_03338</name>
    <name evidence="3" type="ORF">I303_103315</name>
</gene>
<evidence type="ECO:0000313" key="2">
    <source>
        <dbReference type="EMBL" id="OBR85627.1"/>
    </source>
</evidence>
<dbReference type="InterPro" id="IPR019783">
    <property type="entry name" value="SDO1/SBDS_N"/>
</dbReference>
<proteinExistence type="predicted"/>
<reference evidence="2" key="1">
    <citation type="submission" date="2013-07" db="EMBL/GenBank/DDBJ databases">
        <title>The Genome Sequence of Cryptococcus dejecticola CBS10117.</title>
        <authorList>
            <consortium name="The Broad Institute Genome Sequencing Platform"/>
            <person name="Cuomo C."/>
            <person name="Litvintseva A."/>
            <person name="Chen Y."/>
            <person name="Heitman J."/>
            <person name="Sun S."/>
            <person name="Springer D."/>
            <person name="Dromer F."/>
            <person name="Young S.K."/>
            <person name="Zeng Q."/>
            <person name="Gargeya S."/>
            <person name="Fitzgerald M."/>
            <person name="Abouelleil A."/>
            <person name="Alvarado L."/>
            <person name="Berlin A.M."/>
            <person name="Chapman S.B."/>
            <person name="Dewar J."/>
            <person name="Goldberg J."/>
            <person name="Griggs A."/>
            <person name="Gujja S."/>
            <person name="Hansen M."/>
            <person name="Howarth C."/>
            <person name="Imamovic A."/>
            <person name="Larimer J."/>
            <person name="McCowan C."/>
            <person name="Murphy C."/>
            <person name="Pearson M."/>
            <person name="Priest M."/>
            <person name="Roberts A."/>
            <person name="Saif S."/>
            <person name="Shea T."/>
            <person name="Sykes S."/>
            <person name="Wortman J."/>
            <person name="Nusbaum C."/>
            <person name="Birren B."/>
        </authorList>
    </citation>
    <scope>NUCLEOTIDE SEQUENCE [LARGE SCALE GENOMIC DNA]</scope>
    <source>
        <strain evidence="2">CBS 10117</strain>
    </source>
</reference>
<dbReference type="VEuPathDB" id="FungiDB:I303_03338"/>
<protein>
    <recommendedName>
        <fullName evidence="1">Ribosome maturation protein SDO1/SBDS N-terminal domain-containing protein</fullName>
    </recommendedName>
</protein>
<sequence>MSTTTAVIWSPENSQEEFLVFVDDVAEYERWKGGATDIALSRFVGTFSILKTTNSVGHTGQLGEVSKQEIQNVFFGGDKNKHAEDAIEIILKEGKVQKADYSHSYKLTLNPGRGAGSVKGQGNQQGR</sequence>
<organism evidence="2">
    <name type="scientific">Kwoniella dejecticola CBS 10117</name>
    <dbReference type="NCBI Taxonomy" id="1296121"/>
    <lineage>
        <taxon>Eukaryota</taxon>
        <taxon>Fungi</taxon>
        <taxon>Dikarya</taxon>
        <taxon>Basidiomycota</taxon>
        <taxon>Agaricomycotina</taxon>
        <taxon>Tremellomycetes</taxon>
        <taxon>Tremellales</taxon>
        <taxon>Cryptococcaceae</taxon>
        <taxon>Kwoniella</taxon>
    </lineage>
</organism>
<dbReference type="Gene3D" id="3.30.1250.10">
    <property type="entry name" value="Ribosome maturation protein SBDS, N-terminal domain"/>
    <property type="match status" value="1"/>
</dbReference>
<dbReference type="OrthoDB" id="2567806at2759"/>
<dbReference type="EMBL" id="CP144533">
    <property type="protein sequence ID" value="WWC60739.1"/>
    <property type="molecule type" value="Genomic_DNA"/>
</dbReference>
<dbReference type="STRING" id="1296121.A0A1A6A6E1"/>
<dbReference type="EMBL" id="KI894030">
    <property type="protein sequence ID" value="OBR85627.1"/>
    <property type="molecule type" value="Genomic_DNA"/>
</dbReference>
<reference evidence="3" key="2">
    <citation type="submission" date="2013-07" db="EMBL/GenBank/DDBJ databases">
        <authorList>
            <consortium name="The Broad Institute Genome Sequencing Platform"/>
            <person name="Cuomo C."/>
            <person name="Litvintseva A."/>
            <person name="Chen Y."/>
            <person name="Heitman J."/>
            <person name="Sun S."/>
            <person name="Springer D."/>
            <person name="Dromer F."/>
            <person name="Young S.K."/>
            <person name="Zeng Q."/>
            <person name="Gargeya S."/>
            <person name="Fitzgerald M."/>
            <person name="Abouelleil A."/>
            <person name="Alvarado L."/>
            <person name="Berlin A.M."/>
            <person name="Chapman S.B."/>
            <person name="Dewar J."/>
            <person name="Goldberg J."/>
            <person name="Griggs A."/>
            <person name="Gujja S."/>
            <person name="Hansen M."/>
            <person name="Howarth C."/>
            <person name="Imamovic A."/>
            <person name="Larimer J."/>
            <person name="McCowan C."/>
            <person name="Murphy C."/>
            <person name="Pearson M."/>
            <person name="Priest M."/>
            <person name="Roberts A."/>
            <person name="Saif S."/>
            <person name="Shea T."/>
            <person name="Sykes S."/>
            <person name="Wortman J."/>
            <person name="Nusbaum C."/>
            <person name="Birren B."/>
        </authorList>
    </citation>
    <scope>NUCLEOTIDE SEQUENCE</scope>
    <source>
        <strain evidence="3">CBS 10117</strain>
    </source>
</reference>
<dbReference type="SUPFAM" id="SSF89895">
    <property type="entry name" value="FYSH domain"/>
    <property type="match status" value="1"/>
</dbReference>
<evidence type="ECO:0000259" key="1">
    <source>
        <dbReference type="Pfam" id="PF01172"/>
    </source>
</evidence>
<reference evidence="3" key="3">
    <citation type="submission" date="2024-02" db="EMBL/GenBank/DDBJ databases">
        <title>Comparative genomics of Cryptococcus and Kwoniella reveals pathogenesis evolution and contrasting modes of karyotype evolution via chromosome fusion or intercentromeric recombination.</title>
        <authorList>
            <person name="Coelho M.A."/>
            <person name="David-Palma M."/>
            <person name="Shea T."/>
            <person name="Bowers K."/>
            <person name="McGinley-Smith S."/>
            <person name="Mohammad A.W."/>
            <person name="Gnirke A."/>
            <person name="Yurkov A.M."/>
            <person name="Nowrousian M."/>
            <person name="Sun S."/>
            <person name="Cuomo C.A."/>
            <person name="Heitman J."/>
        </authorList>
    </citation>
    <scope>NUCLEOTIDE SEQUENCE</scope>
    <source>
        <strain evidence="3">CBS 10117</strain>
    </source>
</reference>
<dbReference type="Pfam" id="PF01172">
    <property type="entry name" value="SBDS_N"/>
    <property type="match status" value="1"/>
</dbReference>
<dbReference type="RefSeq" id="XP_018263469.1">
    <property type="nucleotide sequence ID" value="XM_018406661.1"/>
</dbReference>
<name>A0A1A6A6E1_9TREE</name>
<dbReference type="AlphaFoldDB" id="A0A1A6A6E1"/>
<dbReference type="Proteomes" id="UP000078595">
    <property type="component" value="Chromosome 4"/>
</dbReference>
<accession>A0A1A6A6E1</accession>
<dbReference type="KEGG" id="kdj:28967037"/>
<evidence type="ECO:0000313" key="4">
    <source>
        <dbReference type="Proteomes" id="UP000078595"/>
    </source>
</evidence>
<dbReference type="GeneID" id="28967037"/>
<keyword evidence="4" id="KW-1185">Reference proteome</keyword>
<dbReference type="InterPro" id="IPR036786">
    <property type="entry name" value="Ribosome_mat_SBDS_N_sf"/>
</dbReference>
<evidence type="ECO:0000313" key="3">
    <source>
        <dbReference type="EMBL" id="WWC60739.1"/>
    </source>
</evidence>